<evidence type="ECO:0000313" key="1">
    <source>
        <dbReference type="EMBL" id="VCU08010.1"/>
    </source>
</evidence>
<dbReference type="Proteomes" id="UP000289200">
    <property type="component" value="Unassembled WGS sequence"/>
</dbReference>
<dbReference type="RefSeq" id="WP_165363803.1">
    <property type="nucleotide sequence ID" value="NZ_UWOC01000099.1"/>
</dbReference>
<evidence type="ECO:0000313" key="2">
    <source>
        <dbReference type="Proteomes" id="UP000289200"/>
    </source>
</evidence>
<name>A0A3S4AZB9_9BRAD</name>
<accession>A0A3S4AZB9</accession>
<protein>
    <recommendedName>
        <fullName evidence="3">Glycosyltransferase 2-like domain-containing protein</fullName>
    </recommendedName>
</protein>
<reference evidence="2" key="1">
    <citation type="submission" date="2018-10" db="EMBL/GenBank/DDBJ databases">
        <authorList>
            <person name="Peiro R."/>
            <person name="Begona"/>
            <person name="Cbmso G."/>
            <person name="Lopez M."/>
            <person name="Gonzalez S."/>
            <person name="Sacristan E."/>
            <person name="Castillo E."/>
        </authorList>
    </citation>
    <scope>NUCLEOTIDE SEQUENCE [LARGE SCALE GENOMIC DNA]</scope>
</reference>
<gene>
    <name evidence="1" type="ORF">RHODGE_RHODGE_01146</name>
</gene>
<sequence>MPRAMSDYSLLEWARLRPLMQALKTARYRAVDKAYRSRPAVIGDVAAIAREIAGRNVLVTVAFADVNAARWQIALVRHYVPGVVHVLVDNSPTDEVAVRICRVAEAEGARYLRLPRNPWTGKSPSRSHGLALNWTWHNLIRPAEPHAFGFIDDDLFPTAHDDPFAPLAEQDVYGQVRRIGERWFLWAGFCMFRFDKVAALPLDFGQDWFIGLDTGGGNWEPLYSRLDLATLREAETRFVPFRDDLAVADGPLQWVGTWLHEVGLMGRPELFDEKRGTVEALIAPHLAAAMRPFIEKETASSP</sequence>
<organism evidence="1 2">
    <name type="scientific">Rhodoplanes serenus</name>
    <dbReference type="NCBI Taxonomy" id="200615"/>
    <lineage>
        <taxon>Bacteria</taxon>
        <taxon>Pseudomonadati</taxon>
        <taxon>Pseudomonadota</taxon>
        <taxon>Alphaproteobacteria</taxon>
        <taxon>Hyphomicrobiales</taxon>
        <taxon>Nitrobacteraceae</taxon>
        <taxon>Rhodoplanes</taxon>
    </lineage>
</organism>
<proteinExistence type="predicted"/>
<keyword evidence="2" id="KW-1185">Reference proteome</keyword>
<dbReference type="EMBL" id="UWOC01000099">
    <property type="protein sequence ID" value="VCU08010.1"/>
    <property type="molecule type" value="Genomic_DNA"/>
</dbReference>
<evidence type="ECO:0008006" key="3">
    <source>
        <dbReference type="Google" id="ProtNLM"/>
    </source>
</evidence>
<comment type="caution">
    <text evidence="1">The sequence shown here is derived from an EMBL/GenBank/DDBJ whole genome shotgun (WGS) entry which is preliminary data.</text>
</comment>
<dbReference type="AlphaFoldDB" id="A0A3S4AZB9"/>